<evidence type="ECO:0000256" key="5">
    <source>
        <dbReference type="ARBA" id="ARBA00006267"/>
    </source>
</evidence>
<dbReference type="Proteomes" id="UP001529510">
    <property type="component" value="Unassembled WGS sequence"/>
</dbReference>
<dbReference type="Gene3D" id="2.40.30.10">
    <property type="entry name" value="Translation factors"/>
    <property type="match status" value="1"/>
</dbReference>
<evidence type="ECO:0000256" key="13">
    <source>
        <dbReference type="ARBA" id="ARBA00022860"/>
    </source>
</evidence>
<evidence type="ECO:0000256" key="14">
    <source>
        <dbReference type="ARBA" id="ARBA00023002"/>
    </source>
</evidence>
<keyword evidence="12" id="KW-0521">NADP</keyword>
<keyword evidence="8" id="KW-0285">Flavoprotein</keyword>
<keyword evidence="15" id="KW-0408">Iron</keyword>
<keyword evidence="11" id="KW-0274">FAD</keyword>
<keyword evidence="10" id="KW-0479">Metal-binding</keyword>
<keyword evidence="14" id="KW-0560">Oxidoreductase</keyword>
<keyword evidence="13" id="KW-0112">Calmodulin-binding</keyword>
<dbReference type="EMBL" id="JAMKFB020000005">
    <property type="protein sequence ID" value="KAL0194005.1"/>
    <property type="molecule type" value="Genomic_DNA"/>
</dbReference>
<comment type="cofactor">
    <cofactor evidence="1">
        <name>FMN</name>
        <dbReference type="ChEBI" id="CHEBI:58210"/>
    </cofactor>
</comment>
<evidence type="ECO:0000256" key="4">
    <source>
        <dbReference type="ARBA" id="ARBA00001974"/>
    </source>
</evidence>
<accession>A0ABD0R7J2</accession>
<dbReference type="GO" id="GO:0005516">
    <property type="term" value="F:calmodulin binding"/>
    <property type="evidence" value="ECO:0007669"/>
    <property type="project" value="UniProtKB-KW"/>
</dbReference>
<evidence type="ECO:0000256" key="7">
    <source>
        <dbReference type="ARBA" id="ARBA00022617"/>
    </source>
</evidence>
<comment type="cofactor">
    <cofactor evidence="3">
        <name>heme b</name>
        <dbReference type="ChEBI" id="CHEBI:60344"/>
    </cofactor>
</comment>
<feature type="domain" description="Sulfite reductase [NADPH] flavoprotein alpha-component-like FAD-binding" evidence="17">
    <location>
        <begin position="1"/>
        <end position="65"/>
    </location>
</feature>
<evidence type="ECO:0000256" key="11">
    <source>
        <dbReference type="ARBA" id="ARBA00022827"/>
    </source>
</evidence>
<comment type="similarity">
    <text evidence="5">Belongs to the NOS family.</text>
</comment>
<evidence type="ECO:0000313" key="18">
    <source>
        <dbReference type="EMBL" id="KAL0194005.1"/>
    </source>
</evidence>
<keyword evidence="7" id="KW-0349">Heme</keyword>
<evidence type="ECO:0000256" key="6">
    <source>
        <dbReference type="ARBA" id="ARBA00012989"/>
    </source>
</evidence>
<evidence type="ECO:0000256" key="3">
    <source>
        <dbReference type="ARBA" id="ARBA00001970"/>
    </source>
</evidence>
<dbReference type="AlphaFoldDB" id="A0ABD0R7J2"/>
<evidence type="ECO:0000256" key="2">
    <source>
        <dbReference type="ARBA" id="ARBA00001950"/>
    </source>
</evidence>
<dbReference type="Pfam" id="PF00667">
    <property type="entry name" value="FAD_binding_1"/>
    <property type="match status" value="1"/>
</dbReference>
<dbReference type="InterPro" id="IPR017938">
    <property type="entry name" value="Riboflavin_synthase-like_b-brl"/>
</dbReference>
<evidence type="ECO:0000256" key="9">
    <source>
        <dbReference type="ARBA" id="ARBA00022643"/>
    </source>
</evidence>
<dbReference type="InterPro" id="IPR050607">
    <property type="entry name" value="NOS"/>
</dbReference>
<name>A0ABD0R7J2_CIRMR</name>
<comment type="cofactor">
    <cofactor evidence="4">
        <name>FAD</name>
        <dbReference type="ChEBI" id="CHEBI:57692"/>
    </cofactor>
</comment>
<evidence type="ECO:0000313" key="19">
    <source>
        <dbReference type="Proteomes" id="UP001529510"/>
    </source>
</evidence>
<dbReference type="EC" id="1.14.13.39" evidence="6"/>
<proteinExistence type="inferred from homology"/>
<evidence type="ECO:0000259" key="17">
    <source>
        <dbReference type="Pfam" id="PF00667"/>
    </source>
</evidence>
<feature type="non-terminal residue" evidence="18">
    <location>
        <position position="1"/>
    </location>
</feature>
<comment type="caution">
    <text evidence="18">The sequence shown here is derived from an EMBL/GenBank/DDBJ whole genome shotgun (WGS) entry which is preliminary data.</text>
</comment>
<dbReference type="Gene3D" id="1.20.990.10">
    <property type="entry name" value="NADPH-cytochrome p450 Reductase, Chain A, domain 3"/>
    <property type="match status" value="1"/>
</dbReference>
<evidence type="ECO:0000256" key="15">
    <source>
        <dbReference type="ARBA" id="ARBA00023004"/>
    </source>
</evidence>
<keyword evidence="9" id="KW-0288">FMN</keyword>
<dbReference type="PANTHER" id="PTHR43410">
    <property type="entry name" value="NITRIC OXIDE SYNTHASE OXYGENASE"/>
    <property type="match status" value="1"/>
</dbReference>
<evidence type="ECO:0000256" key="8">
    <source>
        <dbReference type="ARBA" id="ARBA00022630"/>
    </source>
</evidence>
<comment type="cofactor">
    <cofactor evidence="2">
        <name>(6R)-L-erythro-5,6,7,8-tetrahydrobiopterin</name>
        <dbReference type="ChEBI" id="CHEBI:59560"/>
    </cofactor>
</comment>
<feature type="non-terminal residue" evidence="18">
    <location>
        <position position="67"/>
    </location>
</feature>
<dbReference type="InterPro" id="IPR023173">
    <property type="entry name" value="NADPH_Cyt_P450_Rdtase_alpha"/>
</dbReference>
<evidence type="ECO:0000256" key="10">
    <source>
        <dbReference type="ARBA" id="ARBA00022723"/>
    </source>
</evidence>
<gene>
    <name evidence="18" type="ORF">M9458_012301</name>
</gene>
<sequence>EYEEWKWYNNPTIVEVLEEFPSLQIPSTLLLTQLPLLQPRYYSISSSPDLHPGEIHLTVAVVSYRPK</sequence>
<dbReference type="GO" id="GO:0046872">
    <property type="term" value="F:metal ion binding"/>
    <property type="evidence" value="ECO:0007669"/>
    <property type="project" value="UniProtKB-KW"/>
</dbReference>
<protein>
    <recommendedName>
        <fullName evidence="6">nitric-oxide synthase (NADPH)</fullName>
        <ecNumber evidence="6">1.14.13.39</ecNumber>
    </recommendedName>
</protein>
<organism evidence="18 19">
    <name type="scientific">Cirrhinus mrigala</name>
    <name type="common">Mrigala</name>
    <dbReference type="NCBI Taxonomy" id="683832"/>
    <lineage>
        <taxon>Eukaryota</taxon>
        <taxon>Metazoa</taxon>
        <taxon>Chordata</taxon>
        <taxon>Craniata</taxon>
        <taxon>Vertebrata</taxon>
        <taxon>Euteleostomi</taxon>
        <taxon>Actinopterygii</taxon>
        <taxon>Neopterygii</taxon>
        <taxon>Teleostei</taxon>
        <taxon>Ostariophysi</taxon>
        <taxon>Cypriniformes</taxon>
        <taxon>Cyprinidae</taxon>
        <taxon>Labeoninae</taxon>
        <taxon>Labeonini</taxon>
        <taxon>Cirrhinus</taxon>
    </lineage>
</organism>
<evidence type="ECO:0000256" key="12">
    <source>
        <dbReference type="ARBA" id="ARBA00022857"/>
    </source>
</evidence>
<dbReference type="SUPFAM" id="SSF63380">
    <property type="entry name" value="Riboflavin synthase domain-like"/>
    <property type="match status" value="1"/>
</dbReference>
<reference evidence="18 19" key="1">
    <citation type="submission" date="2024-05" db="EMBL/GenBank/DDBJ databases">
        <title>Genome sequencing and assembly of Indian major carp, Cirrhinus mrigala (Hamilton, 1822).</title>
        <authorList>
            <person name="Mohindra V."/>
            <person name="Chowdhury L.M."/>
            <person name="Lal K."/>
            <person name="Jena J.K."/>
        </authorList>
    </citation>
    <scope>NUCLEOTIDE SEQUENCE [LARGE SCALE GENOMIC DNA]</scope>
    <source>
        <strain evidence="18">CM1030</strain>
        <tissue evidence="18">Blood</tissue>
    </source>
</reference>
<evidence type="ECO:0000256" key="1">
    <source>
        <dbReference type="ARBA" id="ARBA00001917"/>
    </source>
</evidence>
<evidence type="ECO:0000256" key="16">
    <source>
        <dbReference type="ARBA" id="ARBA00047419"/>
    </source>
</evidence>
<keyword evidence="19" id="KW-1185">Reference proteome</keyword>
<dbReference type="GO" id="GO:0004517">
    <property type="term" value="F:nitric-oxide synthase activity"/>
    <property type="evidence" value="ECO:0007669"/>
    <property type="project" value="UniProtKB-EC"/>
</dbReference>
<comment type="catalytic activity">
    <reaction evidence="16">
        <text>2 L-arginine + 3 NADPH + 4 O2 + H(+) = 2 L-citrulline + 2 nitric oxide + 3 NADP(+) + 4 H2O</text>
        <dbReference type="Rhea" id="RHEA:19897"/>
        <dbReference type="ChEBI" id="CHEBI:15377"/>
        <dbReference type="ChEBI" id="CHEBI:15378"/>
        <dbReference type="ChEBI" id="CHEBI:15379"/>
        <dbReference type="ChEBI" id="CHEBI:16480"/>
        <dbReference type="ChEBI" id="CHEBI:32682"/>
        <dbReference type="ChEBI" id="CHEBI:57743"/>
        <dbReference type="ChEBI" id="CHEBI:57783"/>
        <dbReference type="ChEBI" id="CHEBI:58349"/>
        <dbReference type="EC" id="1.14.13.39"/>
    </reaction>
    <physiologicalReaction direction="left-to-right" evidence="16">
        <dbReference type="Rhea" id="RHEA:19898"/>
    </physiologicalReaction>
</comment>
<dbReference type="InterPro" id="IPR003097">
    <property type="entry name" value="CysJ-like_FAD-binding"/>
</dbReference>
<dbReference type="PANTHER" id="PTHR43410:SF1">
    <property type="entry name" value="NITRIC OXIDE SYNTHASE"/>
    <property type="match status" value="1"/>
</dbReference>